<feature type="non-terminal residue" evidence="1">
    <location>
        <position position="1"/>
    </location>
</feature>
<evidence type="ECO:0000313" key="2">
    <source>
        <dbReference type="Proteomes" id="UP000030669"/>
    </source>
</evidence>
<dbReference type="Proteomes" id="UP000030669">
    <property type="component" value="Unassembled WGS sequence"/>
</dbReference>
<reference evidence="1 2" key="1">
    <citation type="journal article" date="2012" name="Science">
        <title>The Paleozoic origin of enzymatic lignin decomposition reconstructed from 31 fungal genomes.</title>
        <authorList>
            <person name="Floudas D."/>
            <person name="Binder M."/>
            <person name="Riley R."/>
            <person name="Barry K."/>
            <person name="Blanchette R.A."/>
            <person name="Henrissat B."/>
            <person name="Martinez A.T."/>
            <person name="Otillar R."/>
            <person name="Spatafora J.W."/>
            <person name="Yadav J.S."/>
            <person name="Aerts A."/>
            <person name="Benoit I."/>
            <person name="Boyd A."/>
            <person name="Carlson A."/>
            <person name="Copeland A."/>
            <person name="Coutinho P.M."/>
            <person name="de Vries R.P."/>
            <person name="Ferreira P."/>
            <person name="Findley K."/>
            <person name="Foster B."/>
            <person name="Gaskell J."/>
            <person name="Glotzer D."/>
            <person name="Gorecki P."/>
            <person name="Heitman J."/>
            <person name="Hesse C."/>
            <person name="Hori C."/>
            <person name="Igarashi K."/>
            <person name="Jurgens J.A."/>
            <person name="Kallen N."/>
            <person name="Kersten P."/>
            <person name="Kohler A."/>
            <person name="Kuees U."/>
            <person name="Kumar T.K.A."/>
            <person name="Kuo A."/>
            <person name="LaButti K."/>
            <person name="Larrondo L.F."/>
            <person name="Lindquist E."/>
            <person name="Ling A."/>
            <person name="Lombard V."/>
            <person name="Lucas S."/>
            <person name="Lundell T."/>
            <person name="Martin R."/>
            <person name="McLaughlin D.J."/>
            <person name="Morgenstern I."/>
            <person name="Morin E."/>
            <person name="Murat C."/>
            <person name="Nagy L.G."/>
            <person name="Nolan M."/>
            <person name="Ohm R.A."/>
            <person name="Patyshakuliyeva A."/>
            <person name="Rokas A."/>
            <person name="Ruiz-Duenas F.J."/>
            <person name="Sabat G."/>
            <person name="Salamov A."/>
            <person name="Samejima M."/>
            <person name="Schmutz J."/>
            <person name="Slot J.C."/>
            <person name="St John F."/>
            <person name="Stenlid J."/>
            <person name="Sun H."/>
            <person name="Sun S."/>
            <person name="Syed K."/>
            <person name="Tsang A."/>
            <person name="Wiebenga A."/>
            <person name="Young D."/>
            <person name="Pisabarro A."/>
            <person name="Eastwood D.C."/>
            <person name="Martin F."/>
            <person name="Cullen D."/>
            <person name="Grigoriev I.V."/>
            <person name="Hibbett D.S."/>
        </authorList>
    </citation>
    <scope>NUCLEOTIDE SEQUENCE [LARGE SCALE GENOMIC DNA]</scope>
    <source>
        <strain evidence="1 2">ATCC 11539</strain>
    </source>
</reference>
<dbReference type="RefSeq" id="XP_007870610.1">
    <property type="nucleotide sequence ID" value="XM_007872419.1"/>
</dbReference>
<sequence>RSEHRLWAKLWDTCFNKRSHWFVLTNTVNWMFGRFTEGESPPWSALGRCLTPLYYAGWTRALIYGVHDYDSRDPTIVQSLVFWLAFSHGM</sequence>
<dbReference type="KEGG" id="gtr:GLOTRDRAFT_18909"/>
<dbReference type="HOGENOM" id="CLU_2446626_0_0_1"/>
<dbReference type="EMBL" id="KB469313">
    <property type="protein sequence ID" value="EPQ50877.1"/>
    <property type="molecule type" value="Genomic_DNA"/>
</dbReference>
<dbReference type="AlphaFoldDB" id="S7PU72"/>
<dbReference type="OMA" id="MRTFASC"/>
<accession>S7PU72</accession>
<gene>
    <name evidence="1" type="ORF">GLOTRDRAFT_18909</name>
</gene>
<organism evidence="1 2">
    <name type="scientific">Gloeophyllum trabeum (strain ATCC 11539 / FP-39264 / Madison 617)</name>
    <name type="common">Brown rot fungus</name>
    <dbReference type="NCBI Taxonomy" id="670483"/>
    <lineage>
        <taxon>Eukaryota</taxon>
        <taxon>Fungi</taxon>
        <taxon>Dikarya</taxon>
        <taxon>Basidiomycota</taxon>
        <taxon>Agaricomycotina</taxon>
        <taxon>Agaricomycetes</taxon>
        <taxon>Gloeophyllales</taxon>
        <taxon>Gloeophyllaceae</taxon>
        <taxon>Gloeophyllum</taxon>
    </lineage>
</organism>
<name>S7PU72_GLOTA</name>
<protein>
    <submittedName>
        <fullName evidence="1">Uncharacterized protein</fullName>
    </submittedName>
</protein>
<evidence type="ECO:0000313" key="1">
    <source>
        <dbReference type="EMBL" id="EPQ50877.1"/>
    </source>
</evidence>
<proteinExistence type="predicted"/>
<keyword evidence="2" id="KW-1185">Reference proteome</keyword>
<dbReference type="GeneID" id="19304969"/>
<dbReference type="OrthoDB" id="2579508at2759"/>
<feature type="non-terminal residue" evidence="1">
    <location>
        <position position="90"/>
    </location>
</feature>